<organism evidence="2">
    <name type="scientific">viral metagenome</name>
    <dbReference type="NCBI Taxonomy" id="1070528"/>
    <lineage>
        <taxon>unclassified sequences</taxon>
        <taxon>metagenomes</taxon>
        <taxon>organismal metagenomes</taxon>
    </lineage>
</organism>
<name>A0A6C0I5H1_9ZZZZ</name>
<reference evidence="2" key="1">
    <citation type="journal article" date="2020" name="Nature">
        <title>Giant virus diversity and host interactions through global metagenomics.</title>
        <authorList>
            <person name="Schulz F."/>
            <person name="Roux S."/>
            <person name="Paez-Espino D."/>
            <person name="Jungbluth S."/>
            <person name="Walsh D.A."/>
            <person name="Denef V.J."/>
            <person name="McMahon K.D."/>
            <person name="Konstantinidis K.T."/>
            <person name="Eloe-Fadrosh E.A."/>
            <person name="Kyrpides N.C."/>
            <person name="Woyke T."/>
        </authorList>
    </citation>
    <scope>NUCLEOTIDE SEQUENCE</scope>
    <source>
        <strain evidence="2">GVMAG-M-3300023184-190</strain>
    </source>
</reference>
<protein>
    <submittedName>
        <fullName evidence="2">Uncharacterized protein</fullName>
    </submittedName>
</protein>
<evidence type="ECO:0000256" key="1">
    <source>
        <dbReference type="SAM" id="MobiDB-lite"/>
    </source>
</evidence>
<feature type="compositionally biased region" description="Basic and acidic residues" evidence="1">
    <location>
        <begin position="246"/>
        <end position="284"/>
    </location>
</feature>
<sequence length="413" mass="43469">MMGLAKMAVSAAAKNPEMLNMAKNAASEAAKNPDALKALAGNAGALAGNAGALKGLASSMGSGAGGGSNPAAAIMGSLMGPSEPAPASQNSGEHSDPAVLAVSDETATIIVSAALETAKDLTRESEIADNIEKIIIYNLSKDYASQVTKMETILAFIDETGTDENKSLVQRMQQDIDKIKQELSIRSAIEEKIEAKTDNRTEVNPMQKSDIVLPTSSNSKQINVVPPIPLKGTVAEEGEQGSAEEGGEKVGEGEEKVEGKEGSAEEGGEKVGEGEEKVEGKEGLVEEGEEKEYEEVENRDVAAVPAQLEGEPAQEGEPVVAQAQVVAEAQVEAPVVAQAPVSVEEPAQAQAQAPVAEAPTGQVGGNDIKKYRERYSRRLKTLDKSMKKEIKKQKIKATARKYVPKNKITIKKR</sequence>
<feature type="region of interest" description="Disordered" evidence="1">
    <location>
        <begin position="74"/>
        <end position="96"/>
    </location>
</feature>
<feature type="compositionally biased region" description="Acidic residues" evidence="1">
    <location>
        <begin position="285"/>
        <end position="297"/>
    </location>
</feature>
<evidence type="ECO:0000313" key="2">
    <source>
        <dbReference type="EMBL" id="QHT87616.1"/>
    </source>
</evidence>
<feature type="region of interest" description="Disordered" evidence="1">
    <location>
        <begin position="232"/>
        <end position="319"/>
    </location>
</feature>
<dbReference type="AlphaFoldDB" id="A0A6C0I5H1"/>
<feature type="region of interest" description="Disordered" evidence="1">
    <location>
        <begin position="344"/>
        <end position="372"/>
    </location>
</feature>
<accession>A0A6C0I5H1</accession>
<proteinExistence type="predicted"/>
<dbReference type="EMBL" id="MN740094">
    <property type="protein sequence ID" value="QHT87616.1"/>
    <property type="molecule type" value="Genomic_DNA"/>
</dbReference>
<feature type="compositionally biased region" description="Low complexity" evidence="1">
    <location>
        <begin position="344"/>
        <end position="359"/>
    </location>
</feature>